<dbReference type="PANTHER" id="PTHR43865:SF1">
    <property type="entry name" value="RUBRERYTHRIN-RELATED"/>
    <property type="match status" value="1"/>
</dbReference>
<dbReference type="PROSITE" id="PS50905">
    <property type="entry name" value="FERRITIN_LIKE"/>
    <property type="match status" value="1"/>
</dbReference>
<dbReference type="PANTHER" id="PTHR43865">
    <property type="entry name" value="RUBRERYTHRIN-RELATED"/>
    <property type="match status" value="1"/>
</dbReference>
<dbReference type="GO" id="GO:0016491">
    <property type="term" value="F:oxidoreductase activity"/>
    <property type="evidence" value="ECO:0007669"/>
    <property type="project" value="InterPro"/>
</dbReference>
<accession>W4V9Z2</accession>
<comment type="cofactor">
    <cofactor evidence="1">
        <name>Fe(3+)</name>
        <dbReference type="ChEBI" id="CHEBI:29034"/>
    </cofactor>
</comment>
<organism evidence="3 4">
    <name type="scientific">Acetivibrio straminisolvens JCM 21531</name>
    <dbReference type="NCBI Taxonomy" id="1294263"/>
    <lineage>
        <taxon>Bacteria</taxon>
        <taxon>Bacillati</taxon>
        <taxon>Bacillota</taxon>
        <taxon>Clostridia</taxon>
        <taxon>Eubacteriales</taxon>
        <taxon>Oscillospiraceae</taxon>
        <taxon>Acetivibrio</taxon>
    </lineage>
</organism>
<proteinExistence type="predicted"/>
<dbReference type="Gene3D" id="1.20.1260.10">
    <property type="match status" value="1"/>
</dbReference>
<dbReference type="Proteomes" id="UP000019109">
    <property type="component" value="Unassembled WGS sequence"/>
</dbReference>
<reference evidence="3" key="1">
    <citation type="journal article" date="2014" name="Genome Announc.">
        <title>Draft Genome Sequence of Clostridium straminisolvens Strain JCM 21531T, Isolated from a Cellulose-Degrading Bacterial Community.</title>
        <authorList>
            <person name="Yuki M."/>
            <person name="Oshima K."/>
            <person name="Suda W."/>
            <person name="Sakamoto M."/>
            <person name="Kitamura K."/>
            <person name="Iida T."/>
            <person name="Hattori M."/>
            <person name="Ohkuma M."/>
        </authorList>
    </citation>
    <scope>NUCLEOTIDE SEQUENCE [LARGE SCALE GENOMIC DNA]</scope>
    <source>
        <strain evidence="3">JCM 21531</strain>
    </source>
</reference>
<dbReference type="GO" id="GO:0046872">
    <property type="term" value="F:metal ion binding"/>
    <property type="evidence" value="ECO:0007669"/>
    <property type="project" value="InterPro"/>
</dbReference>
<dbReference type="InterPro" id="IPR052364">
    <property type="entry name" value="Rubrerythrin"/>
</dbReference>
<dbReference type="SUPFAM" id="SSF47240">
    <property type="entry name" value="Ferritin-like"/>
    <property type="match status" value="1"/>
</dbReference>
<evidence type="ECO:0000259" key="2">
    <source>
        <dbReference type="PROSITE" id="PS50905"/>
    </source>
</evidence>
<dbReference type="Pfam" id="PF02915">
    <property type="entry name" value="Rubrerythrin"/>
    <property type="match status" value="1"/>
</dbReference>
<dbReference type="InterPro" id="IPR003251">
    <property type="entry name" value="Rr_diiron-bd_dom"/>
</dbReference>
<feature type="domain" description="Ferritin-like diiron" evidence="2">
    <location>
        <begin position="3"/>
        <end position="67"/>
    </location>
</feature>
<sequence>MKSLKNTKTMENLMKAFAGESQARTRYNFYASVANKEGYKQIELFLLKLPIMKRNMPKDSTNSFLKV</sequence>
<evidence type="ECO:0000256" key="1">
    <source>
        <dbReference type="ARBA" id="ARBA00001965"/>
    </source>
</evidence>
<dbReference type="InterPro" id="IPR009078">
    <property type="entry name" value="Ferritin-like_SF"/>
</dbReference>
<dbReference type="STRING" id="1294263.JCM21531_3836"/>
<dbReference type="InterPro" id="IPR009040">
    <property type="entry name" value="Ferritin-like_diiron"/>
</dbReference>
<evidence type="ECO:0000313" key="3">
    <source>
        <dbReference type="EMBL" id="GAE90245.1"/>
    </source>
</evidence>
<dbReference type="AlphaFoldDB" id="W4V9Z2"/>
<dbReference type="InterPro" id="IPR012347">
    <property type="entry name" value="Ferritin-like"/>
</dbReference>
<protein>
    <submittedName>
        <fullName evidence="3">Rubrerythrin</fullName>
    </submittedName>
</protein>
<name>W4V9Z2_9FIRM</name>
<gene>
    <name evidence="3" type="ORF">JCM21531_3836</name>
</gene>
<dbReference type="EMBL" id="BAVR01000060">
    <property type="protein sequence ID" value="GAE90245.1"/>
    <property type="molecule type" value="Genomic_DNA"/>
</dbReference>
<evidence type="ECO:0000313" key="4">
    <source>
        <dbReference type="Proteomes" id="UP000019109"/>
    </source>
</evidence>
<keyword evidence="4" id="KW-1185">Reference proteome</keyword>
<comment type="caution">
    <text evidence="3">The sequence shown here is derived from an EMBL/GenBank/DDBJ whole genome shotgun (WGS) entry which is preliminary data.</text>
</comment>